<feature type="signal peptide" evidence="1">
    <location>
        <begin position="1"/>
        <end position="22"/>
    </location>
</feature>
<feature type="chain" id="PRO_5038991775" description="Peptidase C39-like domain-containing protein" evidence="1">
    <location>
        <begin position="23"/>
        <end position="218"/>
    </location>
</feature>
<dbReference type="EMBL" id="CACRUE010000044">
    <property type="protein sequence ID" value="VYU50857.1"/>
    <property type="molecule type" value="Genomic_DNA"/>
</dbReference>
<evidence type="ECO:0000256" key="1">
    <source>
        <dbReference type="SAM" id="SignalP"/>
    </source>
</evidence>
<sequence length="218" mass="24032">MNNKIKKIISALVISCTIVGQVAVPTVADAYTKSSTAKTTYSTKATSVSKAKSVSKIKSQINSTYRKAKSISGRSNFAHQCSLYVYSQLRALKIYQVPDTYWNGSGWYYNLRSGAKTSTGYTQKKYSGKTCLKKLVNANGGKDVYNVVVSFPKSYRSSSSVGHVLFIHAIKDGKVYYSDNYRYNGKPEGSVIIKSVNEFTSYFSSNYGGINGAVHFKK</sequence>
<accession>A0A6N3FFA4</accession>
<name>A0A6N3FFA4_9FIRM</name>
<protein>
    <recommendedName>
        <fullName evidence="3">Peptidase C39-like domain-containing protein</fullName>
    </recommendedName>
</protein>
<dbReference type="RefSeq" id="WP_048926636.1">
    <property type="nucleotide sequence ID" value="NZ_CABIXZ010000004.1"/>
</dbReference>
<evidence type="ECO:0000313" key="2">
    <source>
        <dbReference type="EMBL" id="VYU50857.1"/>
    </source>
</evidence>
<dbReference type="AlphaFoldDB" id="A0A6N3FFA4"/>
<organism evidence="2">
    <name type="scientific">Intestinibacter bartlettii</name>
    <dbReference type="NCBI Taxonomy" id="261299"/>
    <lineage>
        <taxon>Bacteria</taxon>
        <taxon>Bacillati</taxon>
        <taxon>Bacillota</taxon>
        <taxon>Clostridia</taxon>
        <taxon>Peptostreptococcales</taxon>
        <taxon>Peptostreptococcaceae</taxon>
        <taxon>Intestinibacter</taxon>
    </lineage>
</organism>
<reference evidence="2" key="1">
    <citation type="submission" date="2019-11" db="EMBL/GenBank/DDBJ databases">
        <authorList>
            <person name="Feng L."/>
        </authorList>
    </citation>
    <scope>NUCLEOTIDE SEQUENCE</scope>
    <source>
        <strain evidence="2">IbartlettiiLFYP30</strain>
    </source>
</reference>
<evidence type="ECO:0008006" key="3">
    <source>
        <dbReference type="Google" id="ProtNLM"/>
    </source>
</evidence>
<keyword evidence="1" id="KW-0732">Signal</keyword>
<proteinExistence type="predicted"/>
<gene>
    <name evidence="2" type="ORF">IBLFYP30_00386</name>
</gene>